<evidence type="ECO:0000313" key="2">
    <source>
        <dbReference type="Proteomes" id="UP001139981"/>
    </source>
</evidence>
<comment type="caution">
    <text evidence="1">The sequence shown here is derived from an EMBL/GenBank/DDBJ whole genome shotgun (WGS) entry which is preliminary data.</text>
</comment>
<evidence type="ECO:0000313" key="1">
    <source>
        <dbReference type="EMBL" id="KAJ2888348.1"/>
    </source>
</evidence>
<sequence>MSDRQPSSHPEQSPNKRFRSSRNTLPTGDTPHGAASDEHNSGRDVVHPTASTDRQALGSLSTAAHQLQRTVTPDHHQPAWVAAGVHKSPSKASGKKLWIGGDFGRIARKNGLIVDKTLMCKLLVDNISEAICICLPRRFGKTFSLSIIEEFFNVVHGNDVDPVDGLIDIVAPPASRLKLFEDSLPWKDERAFFDENFCKHPVIRIDFKVCIMLALW</sequence>
<dbReference type="EMBL" id="JANBVB010002052">
    <property type="protein sequence ID" value="KAJ2888348.1"/>
    <property type="molecule type" value="Genomic_DNA"/>
</dbReference>
<gene>
    <name evidence="1" type="ORF">IWW38_004958</name>
</gene>
<organism evidence="1 2">
    <name type="scientific">Coemansia aciculifera</name>
    <dbReference type="NCBI Taxonomy" id="417176"/>
    <lineage>
        <taxon>Eukaryota</taxon>
        <taxon>Fungi</taxon>
        <taxon>Fungi incertae sedis</taxon>
        <taxon>Zoopagomycota</taxon>
        <taxon>Kickxellomycotina</taxon>
        <taxon>Kickxellomycetes</taxon>
        <taxon>Kickxellales</taxon>
        <taxon>Kickxellaceae</taxon>
        <taxon>Coemansia</taxon>
    </lineage>
</organism>
<reference evidence="1" key="1">
    <citation type="submission" date="2022-07" db="EMBL/GenBank/DDBJ databases">
        <title>Phylogenomic reconstructions and comparative analyses of Kickxellomycotina fungi.</title>
        <authorList>
            <person name="Reynolds N.K."/>
            <person name="Stajich J.E."/>
            <person name="Barry K."/>
            <person name="Grigoriev I.V."/>
            <person name="Crous P."/>
            <person name="Smith M.E."/>
        </authorList>
    </citation>
    <scope>NUCLEOTIDE SEQUENCE</scope>
    <source>
        <strain evidence="1">CBS 190363</strain>
    </source>
</reference>
<keyword evidence="2" id="KW-1185">Reference proteome</keyword>
<protein>
    <submittedName>
        <fullName evidence="1">Uncharacterized protein</fullName>
    </submittedName>
</protein>
<proteinExistence type="predicted"/>
<dbReference type="Proteomes" id="UP001139981">
    <property type="component" value="Unassembled WGS sequence"/>
</dbReference>
<name>A0ACC1LY09_9FUNG</name>
<accession>A0ACC1LY09</accession>